<dbReference type="RefSeq" id="WP_078685636.1">
    <property type="nucleotide sequence ID" value="NZ_FUYA01000008.1"/>
</dbReference>
<keyword evidence="1" id="KW-0472">Membrane</keyword>
<organism evidence="2 3">
    <name type="scientific">Desulfobaculum bizertense DSM 18034</name>
    <dbReference type="NCBI Taxonomy" id="1121442"/>
    <lineage>
        <taxon>Bacteria</taxon>
        <taxon>Pseudomonadati</taxon>
        <taxon>Thermodesulfobacteriota</taxon>
        <taxon>Desulfovibrionia</taxon>
        <taxon>Desulfovibrionales</taxon>
        <taxon>Desulfovibrionaceae</taxon>
        <taxon>Desulfobaculum</taxon>
    </lineage>
</organism>
<accession>A0A1T4WJI2</accession>
<keyword evidence="3" id="KW-1185">Reference proteome</keyword>
<dbReference type="STRING" id="1121442.SAMN02745702_02353"/>
<dbReference type="AlphaFoldDB" id="A0A1T4WJI2"/>
<feature type="transmembrane region" description="Helical" evidence="1">
    <location>
        <begin position="12"/>
        <end position="32"/>
    </location>
</feature>
<reference evidence="2 3" key="1">
    <citation type="submission" date="2017-02" db="EMBL/GenBank/DDBJ databases">
        <authorList>
            <person name="Peterson S.W."/>
        </authorList>
    </citation>
    <scope>NUCLEOTIDE SEQUENCE [LARGE SCALE GENOMIC DNA]</scope>
    <source>
        <strain evidence="2 3">DSM 18034</strain>
    </source>
</reference>
<dbReference type="Proteomes" id="UP000189733">
    <property type="component" value="Unassembled WGS sequence"/>
</dbReference>
<sequence>MKAVCKRASAGVALIEICVVLAVVSLAGVFAMEHLVQQGRQQIRQHQEAEAMALVHELHQMLHIRCAQKASFPLRGDCSDRLPRGEWRLTVLSGETWPGYVTIQIVWGQEHEMDWTGNVPL</sequence>
<name>A0A1T4WJI2_9BACT</name>
<keyword evidence="1" id="KW-1133">Transmembrane helix</keyword>
<proteinExistence type="predicted"/>
<evidence type="ECO:0000256" key="1">
    <source>
        <dbReference type="SAM" id="Phobius"/>
    </source>
</evidence>
<keyword evidence="1" id="KW-0812">Transmembrane</keyword>
<gene>
    <name evidence="2" type="ORF">SAMN02745702_02353</name>
</gene>
<evidence type="ECO:0000313" key="3">
    <source>
        <dbReference type="Proteomes" id="UP000189733"/>
    </source>
</evidence>
<protein>
    <submittedName>
        <fullName evidence="2">Uncharacterized protein</fullName>
    </submittedName>
</protein>
<dbReference type="EMBL" id="FUYA01000008">
    <property type="protein sequence ID" value="SKA77482.1"/>
    <property type="molecule type" value="Genomic_DNA"/>
</dbReference>
<evidence type="ECO:0000313" key="2">
    <source>
        <dbReference type="EMBL" id="SKA77482.1"/>
    </source>
</evidence>